<dbReference type="SUPFAM" id="SSF52540">
    <property type="entry name" value="P-loop containing nucleoside triphosphate hydrolases"/>
    <property type="match status" value="1"/>
</dbReference>
<dbReference type="EC" id="5.6.2.3" evidence="1"/>
<dbReference type="Gene3D" id="3.40.50.300">
    <property type="entry name" value="P-loop containing nucleotide triphosphate hydrolases"/>
    <property type="match status" value="1"/>
</dbReference>
<evidence type="ECO:0000259" key="3">
    <source>
        <dbReference type="Pfam" id="PF05970"/>
    </source>
</evidence>
<feature type="compositionally biased region" description="Basic and acidic residues" evidence="2">
    <location>
        <begin position="609"/>
        <end position="623"/>
    </location>
</feature>
<evidence type="ECO:0000256" key="1">
    <source>
        <dbReference type="RuleBase" id="RU363044"/>
    </source>
</evidence>
<dbReference type="Proteomes" id="UP001189429">
    <property type="component" value="Unassembled WGS sequence"/>
</dbReference>
<keyword evidence="1" id="KW-0347">Helicase</keyword>
<dbReference type="InterPro" id="IPR027417">
    <property type="entry name" value="P-loop_NTPase"/>
</dbReference>
<sequence length="1653" mass="185686">DVARIVQEGLQHANGRTTLDAMKEYRDWVHVERVLHPDGGQIERDKVEQDFFDGFRDEAHAPLNQIPVFLKEDSEKVDGPTLATCYGDVSAMERLRAEGEAFADAYTRDAEFAFARVQHRTHRRQKDGTYVPLNACARKGCGGKKRGGVAKTSLCKHDFPKMALLASKTMLVCPGVAKQRGLRVSGKRNSFGLWIGARTDEWRSGTTPAFAVHFRSNSHTGPNQRVPPIPGAHEESCPSKKCQEAAAKYGTAAKLKSILRLMQRAQREVTGYYCGYTFKGQTIGKKHMARASTALDYLTPELSAKTVTQRMHQITNRVLTDLHHRCAARPATEEWNLAMFWHEQDVTNAEFHRTFMSVTFPGGQLVQRLEDEVQGRTARESRKVLPKNKKISDEEHVARTMVKHFADLYGFRGFLPKYAEVYYLNAWEFAALWEVRPLPAPTSTGSKGAPPLSCGTPEDFSVNPDAEKFYADSGNILFYPDSTGDLRHSWYMQRRRSPIVPAPSGTPLPDKYRSPEVQGKLYSLYMRPWVLKKEWATVQVPHVADLDVVPAGARAEPRRTRLVSKRPKDMGQRSYEQSWRWYVCGHVVSRHAQRLIQQFMAACCGKSSSTDDRDSEGAARRPDAPANEVALAQLHKLLDSLGDTRSNSRADAVESSDDDVMAVRQKKKTDVMQTAFNTTWSLWKRDASPWSATEAGKKHSVVNFPVGGSGGGSKKRKVEHGGAVVEQGAAYVGLEKRSVDAWWRKIEAGKKTPNKEQKEFLQAVVGRCQVEASELSAARCGAGRTAKAPMLTEPARLMLLGIPGSGKSYCFHLLRDFFQECLQWTHGVHFQFLATQNSMAELIGGNTIHSWAGISFGVGGSGGKATSKDGDWGALFENCISMRWLLIDEMSTVSVGLLATMESFLRQKACVQHPCAFRNAHKKQRPRPFGGLNIVFGGDLWQLPPVKELALFSHPVSKKDGDRYEAGEQRVLAMFWNCRGRSQEDGVQRLFELHAANRSKDPWLNSVLTADRGGSETWEMYCFTHGLATENPGSWLPDRGGRVACQRPFCAGYREGDFADAPFIHPFRSPTNYAQQLRALQFARSRRNRVLWVVAHDELKSCGDDPKRARQEEKEKWLQFSDKRTAGIPGLFPCVLNLPVRFTAEPEPGDRHKGVFTNARGHLRGWELPPEEEQRLAGIDAAEVALHRRRGGGLDWHEKPNREGTVRGYIVKSRVQKCEQLLLAKPYNPMLFRMGAPRGPHYLLEVLRGNVTRAEAVREWDAAERKDKEQKDQDGGQTTRWSHIKLPCWRCSSERGELPLTMFTSAWRVSDVWSRTIAKGQDLMCLKCSRDMGAGTQRAVRIMTCDGCCVAKLPRMFSRDMVERWKGMEDVGEILCKQCTGERSKTGRVAQSLERYACCGIGCSSDSGQKVWPEEYFVAAHLVRDAERQQTSVCAKCVVLERRDQGARFACNKCGVEKHITEYSQVFCKQYLMGERRELNYRCLECQFPKCDRCEARPEKPVSANHVDSKGKWLCRVHRYPPCSGCGKAKTDEMIAGKNRLKQWRCEECQNSGSVCDATTGRQDDVGDVRKDVDHDVQTREDTEADGGPGKVERRVQCAECHRWKEKGDFRYTMGCALAAGRVARNSLVRAPGVVKLRQGWLVGPGDVMGVVQ</sequence>
<keyword evidence="1" id="KW-0067">ATP-binding</keyword>
<feature type="domain" description="DNA helicase Pif1-like DEAD-box helicase" evidence="3">
    <location>
        <begin position="793"/>
        <end position="948"/>
    </location>
</feature>
<dbReference type="InterPro" id="IPR010285">
    <property type="entry name" value="DNA_helicase_pif1-like_DEAD"/>
</dbReference>
<accession>A0ABN9RGA7</accession>
<keyword evidence="5" id="KW-1185">Reference proteome</keyword>
<evidence type="ECO:0000313" key="5">
    <source>
        <dbReference type="Proteomes" id="UP001189429"/>
    </source>
</evidence>
<name>A0ABN9RGA7_9DINO</name>
<reference evidence="4" key="1">
    <citation type="submission" date="2023-10" db="EMBL/GenBank/DDBJ databases">
        <authorList>
            <person name="Chen Y."/>
            <person name="Shah S."/>
            <person name="Dougan E. K."/>
            <person name="Thang M."/>
            <person name="Chan C."/>
        </authorList>
    </citation>
    <scope>NUCLEOTIDE SEQUENCE [LARGE SCALE GENOMIC DNA]</scope>
</reference>
<feature type="region of interest" description="Disordered" evidence="2">
    <location>
        <begin position="606"/>
        <end position="625"/>
    </location>
</feature>
<evidence type="ECO:0000313" key="4">
    <source>
        <dbReference type="EMBL" id="CAK0818094.1"/>
    </source>
</evidence>
<keyword evidence="1" id="KW-0234">DNA repair</keyword>
<comment type="caution">
    <text evidence="4">The sequence shown here is derived from an EMBL/GenBank/DDBJ whole genome shotgun (WGS) entry which is preliminary data.</text>
</comment>
<comment type="catalytic activity">
    <reaction evidence="1">
        <text>ATP + H2O = ADP + phosphate + H(+)</text>
        <dbReference type="Rhea" id="RHEA:13065"/>
        <dbReference type="ChEBI" id="CHEBI:15377"/>
        <dbReference type="ChEBI" id="CHEBI:15378"/>
        <dbReference type="ChEBI" id="CHEBI:30616"/>
        <dbReference type="ChEBI" id="CHEBI:43474"/>
        <dbReference type="ChEBI" id="CHEBI:456216"/>
        <dbReference type="EC" id="5.6.2.3"/>
    </reaction>
</comment>
<keyword evidence="1" id="KW-0227">DNA damage</keyword>
<organism evidence="4 5">
    <name type="scientific">Prorocentrum cordatum</name>
    <dbReference type="NCBI Taxonomy" id="2364126"/>
    <lineage>
        <taxon>Eukaryota</taxon>
        <taxon>Sar</taxon>
        <taxon>Alveolata</taxon>
        <taxon>Dinophyceae</taxon>
        <taxon>Prorocentrales</taxon>
        <taxon>Prorocentraceae</taxon>
        <taxon>Prorocentrum</taxon>
    </lineage>
</organism>
<dbReference type="Pfam" id="PF05970">
    <property type="entry name" value="PIF1"/>
    <property type="match status" value="1"/>
</dbReference>
<feature type="non-terminal residue" evidence="4">
    <location>
        <position position="1"/>
    </location>
</feature>
<gene>
    <name evidence="4" type="ORF">PCOR1329_LOCUS20467</name>
</gene>
<protein>
    <recommendedName>
        <fullName evidence="1">ATP-dependent DNA helicase</fullName>
        <ecNumber evidence="1">5.6.2.3</ecNumber>
    </recommendedName>
</protein>
<keyword evidence="1" id="KW-0378">Hydrolase</keyword>
<feature type="non-terminal residue" evidence="4">
    <location>
        <position position="1653"/>
    </location>
</feature>
<proteinExistence type="inferred from homology"/>
<comment type="cofactor">
    <cofactor evidence="1">
        <name>Mg(2+)</name>
        <dbReference type="ChEBI" id="CHEBI:18420"/>
    </cofactor>
</comment>
<keyword evidence="1" id="KW-0233">DNA recombination</keyword>
<dbReference type="EMBL" id="CAUYUJ010006649">
    <property type="protein sequence ID" value="CAK0818094.1"/>
    <property type="molecule type" value="Genomic_DNA"/>
</dbReference>
<keyword evidence="1" id="KW-0547">Nucleotide-binding</keyword>
<comment type="similarity">
    <text evidence="1">Belongs to the helicase family.</text>
</comment>
<evidence type="ECO:0000256" key="2">
    <source>
        <dbReference type="SAM" id="MobiDB-lite"/>
    </source>
</evidence>